<keyword evidence="2" id="KW-0472">Membrane</keyword>
<name>A0A6V2QKU0_9STRA</name>
<evidence type="ECO:0000256" key="2">
    <source>
        <dbReference type="SAM" id="Phobius"/>
    </source>
</evidence>
<dbReference type="EMBL" id="HBNS01061490">
    <property type="protein sequence ID" value="CAE4669423.1"/>
    <property type="molecule type" value="Transcribed_RNA"/>
</dbReference>
<organism evidence="3">
    <name type="scientific">Ditylum brightwellii</name>
    <dbReference type="NCBI Taxonomy" id="49249"/>
    <lineage>
        <taxon>Eukaryota</taxon>
        <taxon>Sar</taxon>
        <taxon>Stramenopiles</taxon>
        <taxon>Ochrophyta</taxon>
        <taxon>Bacillariophyta</taxon>
        <taxon>Mediophyceae</taxon>
        <taxon>Lithodesmiophycidae</taxon>
        <taxon>Lithodesmiales</taxon>
        <taxon>Lithodesmiaceae</taxon>
        <taxon>Ditylum</taxon>
    </lineage>
</organism>
<reference evidence="3" key="1">
    <citation type="submission" date="2021-01" db="EMBL/GenBank/DDBJ databases">
        <authorList>
            <person name="Corre E."/>
            <person name="Pelletier E."/>
            <person name="Niang G."/>
            <person name="Scheremetjew M."/>
            <person name="Finn R."/>
            <person name="Kale V."/>
            <person name="Holt S."/>
            <person name="Cochrane G."/>
            <person name="Meng A."/>
            <person name="Brown T."/>
            <person name="Cohen L."/>
        </authorList>
    </citation>
    <scope>NUCLEOTIDE SEQUENCE</scope>
    <source>
        <strain evidence="3">GSO104</strain>
    </source>
</reference>
<keyword evidence="2" id="KW-0812">Transmembrane</keyword>
<feature type="transmembrane region" description="Helical" evidence="2">
    <location>
        <begin position="38"/>
        <end position="60"/>
    </location>
</feature>
<feature type="compositionally biased region" description="Basic and acidic residues" evidence="1">
    <location>
        <begin position="285"/>
        <end position="302"/>
    </location>
</feature>
<feature type="region of interest" description="Disordered" evidence="1">
    <location>
        <begin position="1"/>
        <end position="20"/>
    </location>
</feature>
<feature type="transmembrane region" description="Helical" evidence="2">
    <location>
        <begin position="227"/>
        <end position="249"/>
    </location>
</feature>
<sequence length="411" mass="47860">MKPSSPSPSPSQEITQQQQHGYRSSTKYYDLEALGVFIMHYVFCFIFIFGVHDYVLLKMVNKENDWMLFSLPFKDDQQQNISFSISVFIFIYAVMNFVLRVLFPQSSTMAETDAKTNLILAKMYRKATIYEQTWLCNVTLFMGSIGLCTNRPLITMSYCVAVSIDQLLWYVDLSGYFLSRSFPVGVAKYLSWKETTQVTKYTCTHHLWTIPFFCIATKGMHRLSYPLSVLVVFVNVCLSRWLTPFFLFVKEGELVVRKGTYGVETNINNNGGDGENTALKQQNQQEKHLHPSHERKQNEKVTSKKNTSTAMCEYDTYQNNNNGTNEENASSSLLSSRREEAKIIHKKYLNINLSYELWKDINISILQINNDDPHVILYVLRLMWRWSLFNLLTFIFLHRVCSFLWRGECIV</sequence>
<evidence type="ECO:0000256" key="1">
    <source>
        <dbReference type="SAM" id="MobiDB-lite"/>
    </source>
</evidence>
<protein>
    <submittedName>
        <fullName evidence="3">Uncharacterized protein</fullName>
    </submittedName>
</protein>
<gene>
    <name evidence="3" type="ORF">DBRI00130_LOCUS44328</name>
</gene>
<feature type="region of interest" description="Disordered" evidence="1">
    <location>
        <begin position="266"/>
        <end position="307"/>
    </location>
</feature>
<dbReference type="AlphaFoldDB" id="A0A6V2QKU0"/>
<feature type="transmembrane region" description="Helical" evidence="2">
    <location>
        <begin position="81"/>
        <end position="103"/>
    </location>
</feature>
<accession>A0A6V2QKU0</accession>
<proteinExistence type="predicted"/>
<keyword evidence="2" id="KW-1133">Transmembrane helix</keyword>
<evidence type="ECO:0000313" key="3">
    <source>
        <dbReference type="EMBL" id="CAE4669423.1"/>
    </source>
</evidence>